<feature type="compositionally biased region" description="Acidic residues" evidence="5">
    <location>
        <begin position="290"/>
        <end position="301"/>
    </location>
</feature>
<protein>
    <submittedName>
        <fullName evidence="6">Uncharacterized protein</fullName>
    </submittedName>
</protein>
<dbReference type="Gene3D" id="1.20.960.30">
    <property type="match status" value="1"/>
</dbReference>
<evidence type="ECO:0000256" key="2">
    <source>
        <dbReference type="ARBA" id="ARBA00022574"/>
    </source>
</evidence>
<reference evidence="6" key="2">
    <citation type="submission" date="2024-01" db="EMBL/GenBank/DDBJ databases">
        <title>Comparative genomics of Cryptococcus and Kwoniella reveals pathogenesis evolution and contrasting modes of karyotype evolution via chromosome fusion or intercentromeric recombination.</title>
        <authorList>
            <person name="Coelho M.A."/>
            <person name="David-Palma M."/>
            <person name="Shea T."/>
            <person name="Bowers K."/>
            <person name="McGinley-Smith S."/>
            <person name="Mohammad A.W."/>
            <person name="Gnirke A."/>
            <person name="Yurkov A.M."/>
            <person name="Nowrousian M."/>
            <person name="Sun S."/>
            <person name="Cuomo C.A."/>
            <person name="Heitman J."/>
        </authorList>
    </citation>
    <scope>NUCLEOTIDE SEQUENCE</scope>
    <source>
        <strain evidence="6">CBS 12478</strain>
    </source>
</reference>
<comment type="subcellular location">
    <subcellularLocation>
        <location evidence="1">Nucleus</location>
    </subcellularLocation>
</comment>
<dbReference type="Proteomes" id="UP000322225">
    <property type="component" value="Chromosome 5"/>
</dbReference>
<dbReference type="OrthoDB" id="1367865at2759"/>
<evidence type="ECO:0000313" key="6">
    <source>
        <dbReference type="EMBL" id="WWD18283.1"/>
    </source>
</evidence>
<gene>
    <name evidence="6" type="ORF">CI109_102733</name>
</gene>
<dbReference type="GeneID" id="43590241"/>
<feature type="compositionally biased region" description="Polar residues" evidence="5">
    <location>
        <begin position="212"/>
        <end position="231"/>
    </location>
</feature>
<dbReference type="PANTHER" id="PTHR22846">
    <property type="entry name" value="WD40 REPEAT PROTEIN"/>
    <property type="match status" value="1"/>
</dbReference>
<evidence type="ECO:0000313" key="7">
    <source>
        <dbReference type="Proteomes" id="UP000322225"/>
    </source>
</evidence>
<evidence type="ECO:0000256" key="5">
    <source>
        <dbReference type="SAM" id="MobiDB-lite"/>
    </source>
</evidence>
<dbReference type="InterPro" id="IPR036322">
    <property type="entry name" value="WD40_repeat_dom_sf"/>
</dbReference>
<feature type="region of interest" description="Disordered" evidence="5">
    <location>
        <begin position="1"/>
        <end position="36"/>
    </location>
</feature>
<keyword evidence="3" id="KW-0677">Repeat</keyword>
<feature type="compositionally biased region" description="Pro residues" evidence="5">
    <location>
        <begin position="187"/>
        <end position="201"/>
    </location>
</feature>
<feature type="compositionally biased region" description="Polar residues" evidence="5">
    <location>
        <begin position="245"/>
        <end position="256"/>
    </location>
</feature>
<dbReference type="PROSITE" id="PS50294">
    <property type="entry name" value="WD_REPEATS_REGION"/>
    <property type="match status" value="1"/>
</dbReference>
<dbReference type="InterPro" id="IPR019775">
    <property type="entry name" value="WD40_repeat_CS"/>
</dbReference>
<dbReference type="AlphaFoldDB" id="A0A5M6BWR7"/>
<dbReference type="SMART" id="SM00320">
    <property type="entry name" value="WD40"/>
    <property type="match status" value="7"/>
</dbReference>
<name>A0A5M6BWR7_9TREE</name>
<feature type="compositionally biased region" description="Low complexity" evidence="5">
    <location>
        <begin position="170"/>
        <end position="184"/>
    </location>
</feature>
<dbReference type="RefSeq" id="XP_031859669.1">
    <property type="nucleotide sequence ID" value="XM_032006088.1"/>
</dbReference>
<dbReference type="PROSITE" id="PS50896">
    <property type="entry name" value="LISH"/>
    <property type="match status" value="1"/>
</dbReference>
<feature type="compositionally biased region" description="Basic and acidic residues" evidence="5">
    <location>
        <begin position="302"/>
        <end position="323"/>
    </location>
</feature>
<feature type="compositionally biased region" description="Low complexity" evidence="5">
    <location>
        <begin position="79"/>
        <end position="89"/>
    </location>
</feature>
<sequence length="785" mass="85431">MLPSDPPKISSRDFDPATMSVDEDVDERSDDASPGVELSSVEINILVYLYLLESNFKHTAFTLLSESNLPQTSLFQHFNPSYPTPSSNNPRKDRPNGVTPGPATGKSPVTPTFGRSEGRIERGELVKKLWKALRWEEVERHVSSSGEPYQPPCPNPFHLLIPHVCPPSYPSSASNPLLPLPSALHTSPPPSKRPEAFPPPAETESEPVAGPSKTTRPEPTSQEEPSITNKNDNGRGKRKARRPSSESVSRNASPIRSESPAKGKAVADRDSDRKRDKQGKKRARLSEGEPKDDESSMDIDEEPRRNGEKKEVKIASPKKKGDSLKIPSGSASRATSPGDSSRKASPLAEAKEANDGVPDGDVGVFNEHRDSVYCVAWNPKNLDVLATGSGDGTAKLWEFQTGSSEHALTINKKPASINHKGIESNKKNLTAVCWHPDGTMLATGSQDGVGRLFTPSGQLQAIMSYGRGAINALRFNPSGTSILTAKDDFTVCRWGHGQGYTMEMKLCFDAHTKEVNDVDWLDDDVFASGGNDHTIFVHRATDKRPRFTFKGHTDDVTRIKWSPALPNKPVSQRLLASVSDDGNCMIWRLPTYPERGGSRSLSPVKKTDSGDDDYFQNNTPVTGVDNCLHRLNVVSGSENKRMNTLEWSPSCEEGRMILAAGGQDSTVKVFNAISGECLHVLSGLESGTGSLAFSPRGFGGPFGALAAGGWDGHIVVWDVESGKKLLQHEIDEAPNKQSAREKPMMLTMAWREDGKHLACGLFNKSVMTVYVGGLADSQPKIEEAK</sequence>
<dbReference type="Pfam" id="PF00400">
    <property type="entry name" value="WD40"/>
    <property type="match status" value="6"/>
</dbReference>
<dbReference type="InterPro" id="IPR006594">
    <property type="entry name" value="LisH"/>
</dbReference>
<keyword evidence="7" id="KW-1185">Reference proteome</keyword>
<evidence type="ECO:0000256" key="1">
    <source>
        <dbReference type="ARBA" id="ARBA00004123"/>
    </source>
</evidence>
<evidence type="ECO:0000256" key="3">
    <source>
        <dbReference type="ARBA" id="ARBA00022737"/>
    </source>
</evidence>
<reference evidence="6" key="1">
    <citation type="submission" date="2017-08" db="EMBL/GenBank/DDBJ databases">
        <authorList>
            <person name="Cuomo C."/>
            <person name="Billmyre B."/>
            <person name="Heitman J."/>
        </authorList>
    </citation>
    <scope>NUCLEOTIDE SEQUENCE</scope>
    <source>
        <strain evidence="6">CBS 12478</strain>
    </source>
</reference>
<dbReference type="InterPro" id="IPR001680">
    <property type="entry name" value="WD40_rpt"/>
</dbReference>
<dbReference type="PROSITE" id="PS50082">
    <property type="entry name" value="WD_REPEATS_2"/>
    <property type="match status" value="4"/>
</dbReference>
<feature type="region of interest" description="Disordered" evidence="5">
    <location>
        <begin position="75"/>
        <end position="118"/>
    </location>
</feature>
<dbReference type="InterPro" id="IPR045183">
    <property type="entry name" value="Ebi-like"/>
</dbReference>
<feature type="compositionally biased region" description="Polar residues" evidence="5">
    <location>
        <begin position="329"/>
        <end position="339"/>
    </location>
</feature>
<dbReference type="GO" id="GO:0034967">
    <property type="term" value="C:Set3 complex"/>
    <property type="evidence" value="ECO:0007669"/>
    <property type="project" value="TreeGrafter"/>
</dbReference>
<dbReference type="PROSITE" id="PS00678">
    <property type="entry name" value="WD_REPEATS_1"/>
    <property type="match status" value="2"/>
</dbReference>
<dbReference type="SMART" id="SM00667">
    <property type="entry name" value="LisH"/>
    <property type="match status" value="1"/>
</dbReference>
<feature type="compositionally biased region" description="Basic and acidic residues" evidence="5">
    <location>
        <begin position="259"/>
        <end position="275"/>
    </location>
</feature>
<keyword evidence="2" id="KW-0853">WD repeat</keyword>
<keyword evidence="4" id="KW-0539">Nucleus</keyword>
<dbReference type="InterPro" id="IPR015943">
    <property type="entry name" value="WD40/YVTN_repeat-like_dom_sf"/>
</dbReference>
<dbReference type="GO" id="GO:0003714">
    <property type="term" value="F:transcription corepressor activity"/>
    <property type="evidence" value="ECO:0007669"/>
    <property type="project" value="InterPro"/>
</dbReference>
<dbReference type="KEGG" id="ksn:43590241"/>
<dbReference type="Pfam" id="PF08513">
    <property type="entry name" value="LisH"/>
    <property type="match status" value="1"/>
</dbReference>
<accession>A0A5M6BWR7</accession>
<dbReference type="GO" id="GO:0006357">
    <property type="term" value="P:regulation of transcription by RNA polymerase II"/>
    <property type="evidence" value="ECO:0007669"/>
    <property type="project" value="TreeGrafter"/>
</dbReference>
<dbReference type="Gene3D" id="2.130.10.10">
    <property type="entry name" value="YVTN repeat-like/Quinoprotein amine dehydrogenase"/>
    <property type="match status" value="1"/>
</dbReference>
<dbReference type="EMBL" id="CP144055">
    <property type="protein sequence ID" value="WWD18283.1"/>
    <property type="molecule type" value="Genomic_DNA"/>
</dbReference>
<evidence type="ECO:0000256" key="4">
    <source>
        <dbReference type="ARBA" id="ARBA00023242"/>
    </source>
</evidence>
<dbReference type="CDD" id="cd00200">
    <property type="entry name" value="WD40"/>
    <property type="match status" value="1"/>
</dbReference>
<organism evidence="6 7">
    <name type="scientific">Kwoniella shandongensis</name>
    <dbReference type="NCBI Taxonomy" id="1734106"/>
    <lineage>
        <taxon>Eukaryota</taxon>
        <taxon>Fungi</taxon>
        <taxon>Dikarya</taxon>
        <taxon>Basidiomycota</taxon>
        <taxon>Agaricomycotina</taxon>
        <taxon>Tremellomycetes</taxon>
        <taxon>Tremellales</taxon>
        <taxon>Cryptococcaceae</taxon>
        <taxon>Kwoniella</taxon>
    </lineage>
</organism>
<feature type="region of interest" description="Disordered" evidence="5">
    <location>
        <begin position="169"/>
        <end position="361"/>
    </location>
</feature>
<proteinExistence type="predicted"/>
<dbReference type="SUPFAM" id="SSF50978">
    <property type="entry name" value="WD40 repeat-like"/>
    <property type="match status" value="1"/>
</dbReference>
<dbReference type="PANTHER" id="PTHR22846:SF2">
    <property type="entry name" value="F-BOX-LIKE_WD REPEAT-CONTAINING PROTEIN EBI"/>
    <property type="match status" value="1"/>
</dbReference>